<name>A0A8S5ML85_9CAUD</name>
<sequence length="106" mass="11559">MAKYTQLAGFVSNLVAKLGDNDADLPVHEPHVALLRQRLGTDGYTYLRITDGTVIEYVKLSAVNGALRLERGLEETTPHTFPVGSCVAWEITPGAVRDIVCQMPCC</sequence>
<proteinExistence type="predicted"/>
<accession>A0A8S5ML85</accession>
<organism evidence="1">
    <name type="scientific">Podoviridae sp. ctlpi2</name>
    <dbReference type="NCBI Taxonomy" id="2826574"/>
    <lineage>
        <taxon>Viruses</taxon>
        <taxon>Duplodnaviria</taxon>
        <taxon>Heunggongvirae</taxon>
        <taxon>Uroviricota</taxon>
        <taxon>Caudoviricetes</taxon>
    </lineage>
</organism>
<evidence type="ECO:0000313" key="1">
    <source>
        <dbReference type="EMBL" id="DAD83109.1"/>
    </source>
</evidence>
<reference evidence="1" key="1">
    <citation type="journal article" date="2021" name="Proc. Natl. Acad. Sci. U.S.A.">
        <title>A Catalog of Tens of Thousands of Viruses from Human Metagenomes Reveals Hidden Associations with Chronic Diseases.</title>
        <authorList>
            <person name="Tisza M.J."/>
            <person name="Buck C.B."/>
        </authorList>
    </citation>
    <scope>NUCLEOTIDE SEQUENCE</scope>
    <source>
        <strain evidence="1">Ctlpi2</strain>
    </source>
</reference>
<dbReference type="EMBL" id="BK014928">
    <property type="protein sequence ID" value="DAD83109.1"/>
    <property type="molecule type" value="Genomic_DNA"/>
</dbReference>
<protein>
    <submittedName>
        <fullName evidence="1">Uncharacterized protein</fullName>
    </submittedName>
</protein>